<feature type="transmembrane region" description="Helical" evidence="5">
    <location>
        <begin position="123"/>
        <end position="140"/>
    </location>
</feature>
<evidence type="ECO:0000256" key="1">
    <source>
        <dbReference type="ARBA" id="ARBA00004127"/>
    </source>
</evidence>
<dbReference type="InterPro" id="IPR001104">
    <property type="entry name" value="3-oxo-5_a-steroid_4-DH_C"/>
</dbReference>
<dbReference type="PANTHER" id="PTHR14624">
    <property type="entry name" value="DFG10 PROTEIN"/>
    <property type="match status" value="1"/>
</dbReference>
<dbReference type="GO" id="GO:0160198">
    <property type="term" value="F:polyprenal reductase activity"/>
    <property type="evidence" value="ECO:0007669"/>
    <property type="project" value="UniProtKB-EC"/>
</dbReference>
<dbReference type="GO" id="GO:0006488">
    <property type="term" value="P:dolichol-linked oligosaccharide biosynthetic process"/>
    <property type="evidence" value="ECO:0007669"/>
    <property type="project" value="UniProtKB-UniRule"/>
</dbReference>
<dbReference type="OrthoDB" id="541710at2759"/>
<dbReference type="Pfam" id="PF02544">
    <property type="entry name" value="Steroid_dh"/>
    <property type="match status" value="1"/>
</dbReference>
<dbReference type="GO" id="GO:0003865">
    <property type="term" value="F:3-oxo-5-alpha-steroid 4-dehydrogenase activity"/>
    <property type="evidence" value="ECO:0007669"/>
    <property type="project" value="TreeGrafter"/>
</dbReference>
<proteinExistence type="inferred from homology"/>
<sequence length="350" mass="38409">MASPAGKPGAEHHGTPTSLGFILMQLEGITPAAACQLFYMVGMLFILAITIMPDSAKDLLLSYGPRQQQQQQQQQHGPALGSDVKASMGPSVSKTSTTSDASENRLVSFLDWVTSVGKVPHSWFTHFYILSVACSAFWGVQFVTKGRLLYFLASHVDSSAPSMTATQVVLTWFLMSLQGGRRLYESWFVMRSSSSRMWFIHWALGLAFYFFTSIAVWAEGSHAILSASGSADLAMPTSKTILGTVAFFVAWTWQNRCHVYLSKLKKYSLPEKGLFRFIVSPHYTCECALYLALAAVAAPGGQPVNRTLLCAVMFVAANLGATAGGTKQWYSDKFGAEKVQGKWKMIPMVY</sequence>
<dbReference type="FunCoup" id="A0A136JK53">
    <property type="interactions" value="339"/>
</dbReference>
<evidence type="ECO:0000256" key="2">
    <source>
        <dbReference type="ARBA" id="ARBA00022692"/>
    </source>
</evidence>
<dbReference type="STRING" id="196109.A0A136JK53"/>
<keyword evidence="5" id="KW-0256">Endoplasmic reticulum</keyword>
<dbReference type="AlphaFoldDB" id="A0A136JK53"/>
<feature type="transmembrane region" description="Helical" evidence="5">
    <location>
        <begin position="160"/>
        <end position="177"/>
    </location>
</feature>
<dbReference type="EMBL" id="KQ964245">
    <property type="protein sequence ID" value="KXJ97523.1"/>
    <property type="molecule type" value="Genomic_DNA"/>
</dbReference>
<comment type="catalytic activity">
    <reaction evidence="5">
        <text>a di-trans,poly-cis-dolichal + NADP(+) = a di-trans,poly-cis-polyprenal + NADPH + H(+)</text>
        <dbReference type="Rhea" id="RHEA:80727"/>
        <dbReference type="Rhea" id="RHEA-COMP:19536"/>
        <dbReference type="Rhea" id="RHEA-COMP:19537"/>
        <dbReference type="ChEBI" id="CHEBI:15378"/>
        <dbReference type="ChEBI" id="CHEBI:57783"/>
        <dbReference type="ChEBI" id="CHEBI:58349"/>
        <dbReference type="ChEBI" id="CHEBI:231623"/>
        <dbReference type="ChEBI" id="CHEBI:231637"/>
        <dbReference type="EC" id="1.3.1.94"/>
    </reaction>
    <physiologicalReaction direction="right-to-left" evidence="5">
        <dbReference type="Rhea" id="RHEA:80729"/>
    </physiologicalReaction>
</comment>
<dbReference type="GO" id="GO:0016095">
    <property type="term" value="P:polyprenol catabolic process"/>
    <property type="evidence" value="ECO:0007669"/>
    <property type="project" value="UniProtKB-UniRule"/>
</dbReference>
<comment type="pathway">
    <text evidence="5">Protein modification; protein glycosylation.</text>
</comment>
<comment type="similarity">
    <text evidence="5">Belongs to the steroid 5-alpha reductase family. Polyprenal reductase subfamily.</text>
</comment>
<dbReference type="PANTHER" id="PTHR14624:SF0">
    <property type="entry name" value="POLYPRENOL REDUCTASE"/>
    <property type="match status" value="1"/>
</dbReference>
<gene>
    <name evidence="8" type="ORF">Micbo1qcDRAFT_8379</name>
</gene>
<dbReference type="GO" id="GO:0005789">
    <property type="term" value="C:endoplasmic reticulum membrane"/>
    <property type="evidence" value="ECO:0007669"/>
    <property type="project" value="UniProtKB-SubCell"/>
</dbReference>
<keyword evidence="4 5" id="KW-0472">Membrane</keyword>
<dbReference type="UniPathway" id="UPA00378"/>
<feature type="transmembrane region" description="Helical" evidence="5">
    <location>
        <begin position="233"/>
        <end position="253"/>
    </location>
</feature>
<keyword evidence="3 5" id="KW-1133">Transmembrane helix</keyword>
<evidence type="ECO:0000256" key="4">
    <source>
        <dbReference type="ARBA" id="ARBA00023136"/>
    </source>
</evidence>
<keyword evidence="2 5" id="KW-0812">Transmembrane</keyword>
<evidence type="ECO:0000313" key="9">
    <source>
        <dbReference type="Proteomes" id="UP000070501"/>
    </source>
</evidence>
<evidence type="ECO:0000256" key="5">
    <source>
        <dbReference type="RuleBase" id="RU367081"/>
    </source>
</evidence>
<comment type="function">
    <text evidence="5">Plays a key role in early steps of protein N-linked glycosylation by being involved in the conversion of polyprenol into dolichol. Acts as a polyprenal reductase that mediates the reduction of polyprenal into dolichal in a NADP-dependent mechanism. Dolichols are required for the synthesis of dolichol-linked monosaccharides and the oligosaccharide precursor used for N-glycosylation.</text>
</comment>
<dbReference type="PROSITE" id="PS50244">
    <property type="entry name" value="S5A_REDUCTASE"/>
    <property type="match status" value="1"/>
</dbReference>
<dbReference type="GO" id="GO:0102389">
    <property type="term" value="F:polyprenol reductase activity"/>
    <property type="evidence" value="ECO:0007669"/>
    <property type="project" value="UniProtKB-UniRule"/>
</dbReference>
<protein>
    <recommendedName>
        <fullName evidence="5">Polyprenal reductase</fullName>
        <ecNumber evidence="5">1.3.1.94</ecNumber>
    </recommendedName>
</protein>
<name>A0A136JK53_9PEZI</name>
<keyword evidence="5" id="KW-0560">Oxidoreductase</keyword>
<organism evidence="8 9">
    <name type="scientific">Microdochium bolleyi</name>
    <dbReference type="NCBI Taxonomy" id="196109"/>
    <lineage>
        <taxon>Eukaryota</taxon>
        <taxon>Fungi</taxon>
        <taxon>Dikarya</taxon>
        <taxon>Ascomycota</taxon>
        <taxon>Pezizomycotina</taxon>
        <taxon>Sordariomycetes</taxon>
        <taxon>Xylariomycetidae</taxon>
        <taxon>Xylariales</taxon>
        <taxon>Microdochiaceae</taxon>
        <taxon>Microdochium</taxon>
    </lineage>
</organism>
<feature type="compositionally biased region" description="Polar residues" evidence="6">
    <location>
        <begin position="90"/>
        <end position="99"/>
    </location>
</feature>
<feature type="transmembrane region" description="Helical" evidence="5">
    <location>
        <begin position="198"/>
        <end position="218"/>
    </location>
</feature>
<dbReference type="InterPro" id="IPR039698">
    <property type="entry name" value="Dfg10/SRD5A3"/>
</dbReference>
<accession>A0A136JK53</accession>
<keyword evidence="9" id="KW-1185">Reference proteome</keyword>
<evidence type="ECO:0000256" key="6">
    <source>
        <dbReference type="SAM" id="MobiDB-lite"/>
    </source>
</evidence>
<dbReference type="InParanoid" id="A0A136JK53"/>
<keyword evidence="5" id="KW-0521">NADP</keyword>
<feature type="domain" description="3-oxo-5-alpha-steroid 4-dehydrogenase C-terminal" evidence="7">
    <location>
        <begin position="237"/>
        <end position="350"/>
    </location>
</feature>
<dbReference type="Proteomes" id="UP000070501">
    <property type="component" value="Unassembled WGS sequence"/>
</dbReference>
<evidence type="ECO:0000259" key="7">
    <source>
        <dbReference type="Pfam" id="PF02544"/>
    </source>
</evidence>
<dbReference type="EC" id="1.3.1.94" evidence="5"/>
<comment type="subcellular location">
    <subcellularLocation>
        <location evidence="1">Endomembrane system</location>
        <topology evidence="1">Multi-pass membrane protein</topology>
    </subcellularLocation>
    <subcellularLocation>
        <location evidence="5">Endoplasmic reticulum membrane</location>
    </subcellularLocation>
</comment>
<feature type="region of interest" description="Disordered" evidence="6">
    <location>
        <begin position="64"/>
        <end position="99"/>
    </location>
</feature>
<evidence type="ECO:0000256" key="3">
    <source>
        <dbReference type="ARBA" id="ARBA00022989"/>
    </source>
</evidence>
<evidence type="ECO:0000313" key="8">
    <source>
        <dbReference type="EMBL" id="KXJ97523.1"/>
    </source>
</evidence>
<feature type="transmembrane region" description="Helical" evidence="5">
    <location>
        <begin position="29"/>
        <end position="52"/>
    </location>
</feature>
<reference evidence="9" key="1">
    <citation type="submission" date="2016-02" db="EMBL/GenBank/DDBJ databases">
        <title>Draft genome sequence of Microdochium bolleyi, a fungal endophyte of beachgrass.</title>
        <authorList>
            <consortium name="DOE Joint Genome Institute"/>
            <person name="David A.S."/>
            <person name="May G."/>
            <person name="Haridas S."/>
            <person name="Lim J."/>
            <person name="Wang M."/>
            <person name="Labutti K."/>
            <person name="Lipzen A."/>
            <person name="Barry K."/>
            <person name="Grigoriev I.V."/>
        </authorList>
    </citation>
    <scope>NUCLEOTIDE SEQUENCE [LARGE SCALE GENOMIC DNA]</scope>
    <source>
        <strain evidence="9">J235TASD1</strain>
    </source>
</reference>